<evidence type="ECO:0000313" key="11">
    <source>
        <dbReference type="Proteomes" id="UP000490386"/>
    </source>
</evidence>
<dbReference type="GO" id="GO:0009246">
    <property type="term" value="P:enterobacterial common antigen biosynthetic process"/>
    <property type="evidence" value="ECO:0007669"/>
    <property type="project" value="TreeGrafter"/>
</dbReference>
<reference evidence="10 11" key="1">
    <citation type="submission" date="2019-09" db="EMBL/GenBank/DDBJ databases">
        <title>Phylogeny of genus Pseudoclavibacter and closely related genus.</title>
        <authorList>
            <person name="Li Y."/>
        </authorList>
    </citation>
    <scope>NUCLEOTIDE SEQUENCE [LARGE SCALE GENOMIC DNA]</scope>
    <source>
        <strain evidence="10 11">THG-MD12</strain>
    </source>
</reference>
<proteinExistence type="inferred from homology"/>
<comment type="caution">
    <text evidence="10">The sequence shown here is derived from an EMBL/GenBank/DDBJ whole genome shotgun (WGS) entry which is preliminary data.</text>
</comment>
<evidence type="ECO:0000256" key="5">
    <source>
        <dbReference type="ARBA" id="ARBA00022989"/>
    </source>
</evidence>
<feature type="domain" description="Acyltransferase 3" evidence="9">
    <location>
        <begin position="57"/>
        <end position="391"/>
    </location>
</feature>
<dbReference type="PANTHER" id="PTHR40074:SF2">
    <property type="entry name" value="O-ACETYLTRANSFERASE WECH"/>
    <property type="match status" value="1"/>
</dbReference>
<feature type="transmembrane region" description="Helical" evidence="8">
    <location>
        <begin position="375"/>
        <end position="392"/>
    </location>
</feature>
<keyword evidence="11" id="KW-1185">Reference proteome</keyword>
<keyword evidence="10" id="KW-0808">Transferase</keyword>
<evidence type="ECO:0000256" key="4">
    <source>
        <dbReference type="ARBA" id="ARBA00022692"/>
    </source>
</evidence>
<keyword evidence="10" id="KW-0012">Acyltransferase</keyword>
<feature type="transmembrane region" description="Helical" evidence="8">
    <location>
        <begin position="211"/>
        <end position="231"/>
    </location>
</feature>
<feature type="transmembrane region" description="Helical" evidence="8">
    <location>
        <begin position="130"/>
        <end position="147"/>
    </location>
</feature>
<feature type="transmembrane region" description="Helical" evidence="8">
    <location>
        <begin position="97"/>
        <end position="118"/>
    </location>
</feature>
<feature type="transmembrane region" description="Helical" evidence="8">
    <location>
        <begin position="159"/>
        <end position="176"/>
    </location>
</feature>
<dbReference type="EMBL" id="WBJX01000001">
    <property type="protein sequence ID" value="KAB1639112.1"/>
    <property type="molecule type" value="Genomic_DNA"/>
</dbReference>
<keyword evidence="6 8" id="KW-0472">Membrane</keyword>
<dbReference type="AlphaFoldDB" id="A0A7J5B4J8"/>
<sequence length="415" mass="46022">MIGTRFAHRDTPPAPTETHMPTPAPTEQPASRDPAHVTPGSATNPDPGPGPARRREHWMDLVRGAAILLVVTFHASAIPVFLAGVDPTSVINDLNTLFAPYRMSTLLLLSGMLLGRSLTKTGPTYYTGKLRTLVWPYLLWGTVYWLVTMQDGWTDPSNWIALSWLWFIFYLAIYYLAAPLLTRIRGPWFALVPLTLWGLSAALSTDGIGPSGMWGDLAYYGGFFFAGHLVAQHRHQLARIESWPLLIACTAIAGGFGTLLIGQTRGTYFGLDGALQWISGTTSTAPGDGSLTAATRLIDRYELVWIPVVLAGVAAIMMITRRLTGTQRGLDGDSARWLQYIGRNSVVFYVVHYPAQIMITSWLGDWGMRDPTWMLIINTIVAMSLSYLFCWLRRWPAGDAVFVFPKPRPRRRATP</sequence>
<evidence type="ECO:0000313" key="10">
    <source>
        <dbReference type="EMBL" id="KAB1639112.1"/>
    </source>
</evidence>
<dbReference type="OrthoDB" id="3265718at2"/>
<comment type="similarity">
    <text evidence="2">Belongs to the acyltransferase 3 family.</text>
</comment>
<feature type="region of interest" description="Disordered" evidence="7">
    <location>
        <begin position="1"/>
        <end position="54"/>
    </location>
</feature>
<organism evidence="10 11">
    <name type="scientific">Pseudoclavibacter terrae</name>
    <dbReference type="NCBI Taxonomy" id="1530195"/>
    <lineage>
        <taxon>Bacteria</taxon>
        <taxon>Bacillati</taxon>
        <taxon>Actinomycetota</taxon>
        <taxon>Actinomycetes</taxon>
        <taxon>Micrococcales</taxon>
        <taxon>Microbacteriaceae</taxon>
        <taxon>Pseudoclavibacter</taxon>
    </lineage>
</organism>
<feature type="transmembrane region" description="Helical" evidence="8">
    <location>
        <begin position="346"/>
        <end position="363"/>
    </location>
</feature>
<evidence type="ECO:0000256" key="2">
    <source>
        <dbReference type="ARBA" id="ARBA00007400"/>
    </source>
</evidence>
<keyword evidence="4 8" id="KW-0812">Transmembrane</keyword>
<evidence type="ECO:0000256" key="6">
    <source>
        <dbReference type="ARBA" id="ARBA00023136"/>
    </source>
</evidence>
<feature type="transmembrane region" description="Helical" evidence="8">
    <location>
        <begin position="303"/>
        <end position="320"/>
    </location>
</feature>
<feature type="transmembrane region" description="Helical" evidence="8">
    <location>
        <begin position="243"/>
        <end position="262"/>
    </location>
</feature>
<protein>
    <submittedName>
        <fullName evidence="10">Acyltransferase</fullName>
    </submittedName>
</protein>
<dbReference type="InterPro" id="IPR002656">
    <property type="entry name" value="Acyl_transf_3_dom"/>
</dbReference>
<feature type="transmembrane region" description="Helical" evidence="8">
    <location>
        <begin position="61"/>
        <end position="85"/>
    </location>
</feature>
<dbReference type="GO" id="GO:0005886">
    <property type="term" value="C:plasma membrane"/>
    <property type="evidence" value="ECO:0007669"/>
    <property type="project" value="UniProtKB-SubCell"/>
</dbReference>
<keyword evidence="3" id="KW-1003">Cell membrane</keyword>
<evidence type="ECO:0000256" key="3">
    <source>
        <dbReference type="ARBA" id="ARBA00022475"/>
    </source>
</evidence>
<dbReference type="PANTHER" id="PTHR40074">
    <property type="entry name" value="O-ACETYLTRANSFERASE WECH"/>
    <property type="match status" value="1"/>
</dbReference>
<evidence type="ECO:0000256" key="1">
    <source>
        <dbReference type="ARBA" id="ARBA00004651"/>
    </source>
</evidence>
<feature type="transmembrane region" description="Helical" evidence="8">
    <location>
        <begin position="188"/>
        <end position="205"/>
    </location>
</feature>
<keyword evidence="5 8" id="KW-1133">Transmembrane helix</keyword>
<evidence type="ECO:0000256" key="7">
    <source>
        <dbReference type="SAM" id="MobiDB-lite"/>
    </source>
</evidence>
<comment type="subcellular location">
    <subcellularLocation>
        <location evidence="1">Cell membrane</location>
        <topology evidence="1">Multi-pass membrane protein</topology>
    </subcellularLocation>
</comment>
<gene>
    <name evidence="10" type="ORF">F8O03_01855</name>
</gene>
<dbReference type="Proteomes" id="UP000490386">
    <property type="component" value="Unassembled WGS sequence"/>
</dbReference>
<evidence type="ECO:0000256" key="8">
    <source>
        <dbReference type="SAM" id="Phobius"/>
    </source>
</evidence>
<accession>A0A7J5B4J8</accession>
<dbReference type="GO" id="GO:0016413">
    <property type="term" value="F:O-acetyltransferase activity"/>
    <property type="evidence" value="ECO:0007669"/>
    <property type="project" value="TreeGrafter"/>
</dbReference>
<name>A0A7J5B4J8_9MICO</name>
<dbReference type="Pfam" id="PF01757">
    <property type="entry name" value="Acyl_transf_3"/>
    <property type="match status" value="1"/>
</dbReference>
<evidence type="ECO:0000259" key="9">
    <source>
        <dbReference type="Pfam" id="PF01757"/>
    </source>
</evidence>